<dbReference type="HOGENOM" id="CLU_2974833_0_0_11"/>
<protein>
    <submittedName>
        <fullName evidence="2">Uncharacterized protein</fullName>
    </submittedName>
</protein>
<dbReference type="KEGG" id="nal:B005_3980"/>
<name>J7L748_NOCAA</name>
<organism evidence="2 3">
    <name type="scientific">Nocardiopsis alba (strain ATCC BAA-2165 / BE74)</name>
    <dbReference type="NCBI Taxonomy" id="1205910"/>
    <lineage>
        <taxon>Bacteria</taxon>
        <taxon>Bacillati</taxon>
        <taxon>Actinomycetota</taxon>
        <taxon>Actinomycetes</taxon>
        <taxon>Streptosporangiales</taxon>
        <taxon>Nocardiopsidaceae</taxon>
        <taxon>Nocardiopsis</taxon>
    </lineage>
</organism>
<evidence type="ECO:0000313" key="3">
    <source>
        <dbReference type="Proteomes" id="UP000003779"/>
    </source>
</evidence>
<dbReference type="EMBL" id="CP003788">
    <property type="protein sequence ID" value="AFR08521.1"/>
    <property type="molecule type" value="Genomic_DNA"/>
</dbReference>
<dbReference type="STRING" id="1205910.B005_3980"/>
<reference evidence="3" key="2">
    <citation type="submission" date="2012-08" db="EMBL/GenBank/DDBJ databases">
        <title>Whole-genome sequence of Nocardiopsis alba strain ATCC BAA-2165 associated with honeybees.</title>
        <authorList>
            <person name="Qiao J."/>
            <person name="Chen L."/>
            <person name="Li Y."/>
            <person name="Wang J."/>
            <person name="Zhang W."/>
            <person name="Chen S."/>
        </authorList>
    </citation>
    <scope>NUCLEOTIDE SEQUENCE [LARGE SCALE GENOMIC DNA]</scope>
    <source>
        <strain evidence="3">ATCC BAA-2165 / BE74</strain>
    </source>
</reference>
<gene>
    <name evidence="2" type="ordered locus">B005_3980</name>
</gene>
<feature type="region of interest" description="Disordered" evidence="1">
    <location>
        <begin position="11"/>
        <end position="58"/>
    </location>
</feature>
<sequence length="58" mass="6136">MVVRAEVLSCSAHGSGLDPERDPPRPSRPVRRFGRGVRERSGPTGSAIPVGVTPLCVL</sequence>
<reference evidence="2 3" key="1">
    <citation type="journal article" date="2012" name="J. Bacteriol.">
        <title>Whole-Genome Sequence of Nocardiopsis alba Strain ATCC BAA-2165, Associated with Honeybees.</title>
        <authorList>
            <person name="Qiao J."/>
            <person name="Chen L."/>
            <person name="Li Y."/>
            <person name="Wang J."/>
            <person name="Zhang W."/>
            <person name="Chen S."/>
        </authorList>
    </citation>
    <scope>NUCLEOTIDE SEQUENCE [LARGE SCALE GENOMIC DNA]</scope>
    <source>
        <strain evidence="3">ATCC BAA-2165 / BE74</strain>
    </source>
</reference>
<evidence type="ECO:0000313" key="2">
    <source>
        <dbReference type="EMBL" id="AFR08521.1"/>
    </source>
</evidence>
<dbReference type="AlphaFoldDB" id="J7L748"/>
<dbReference type="Proteomes" id="UP000003779">
    <property type="component" value="Chromosome"/>
</dbReference>
<proteinExistence type="predicted"/>
<accession>J7L748</accession>
<evidence type="ECO:0000256" key="1">
    <source>
        <dbReference type="SAM" id="MobiDB-lite"/>
    </source>
</evidence>